<proteinExistence type="predicted"/>
<reference evidence="1" key="1">
    <citation type="submission" date="2014-11" db="EMBL/GenBank/DDBJ databases">
        <authorList>
            <person name="Amaro Gonzalez C."/>
        </authorList>
    </citation>
    <scope>NUCLEOTIDE SEQUENCE</scope>
</reference>
<accession>A0A0E9V839</accession>
<protein>
    <submittedName>
        <fullName evidence="1">Uncharacterized protein</fullName>
    </submittedName>
</protein>
<organism evidence="1">
    <name type="scientific">Anguilla anguilla</name>
    <name type="common">European freshwater eel</name>
    <name type="synonym">Muraena anguilla</name>
    <dbReference type="NCBI Taxonomy" id="7936"/>
    <lineage>
        <taxon>Eukaryota</taxon>
        <taxon>Metazoa</taxon>
        <taxon>Chordata</taxon>
        <taxon>Craniata</taxon>
        <taxon>Vertebrata</taxon>
        <taxon>Euteleostomi</taxon>
        <taxon>Actinopterygii</taxon>
        <taxon>Neopterygii</taxon>
        <taxon>Teleostei</taxon>
        <taxon>Anguilliformes</taxon>
        <taxon>Anguillidae</taxon>
        <taxon>Anguilla</taxon>
    </lineage>
</organism>
<name>A0A0E9V839_ANGAN</name>
<evidence type="ECO:0000313" key="1">
    <source>
        <dbReference type="EMBL" id="JAH74249.1"/>
    </source>
</evidence>
<sequence>MFPVSKYVTPSPICLRLNKRLNKSRASLNDFHWSGNE</sequence>
<dbReference type="EMBL" id="GBXM01034328">
    <property type="protein sequence ID" value="JAH74249.1"/>
    <property type="molecule type" value="Transcribed_RNA"/>
</dbReference>
<dbReference type="AlphaFoldDB" id="A0A0E9V839"/>
<reference evidence="1" key="2">
    <citation type="journal article" date="2015" name="Fish Shellfish Immunol.">
        <title>Early steps in the European eel (Anguilla anguilla)-Vibrio vulnificus interaction in the gills: Role of the RtxA13 toxin.</title>
        <authorList>
            <person name="Callol A."/>
            <person name="Pajuelo D."/>
            <person name="Ebbesson L."/>
            <person name="Teles M."/>
            <person name="MacKenzie S."/>
            <person name="Amaro C."/>
        </authorList>
    </citation>
    <scope>NUCLEOTIDE SEQUENCE</scope>
</reference>